<evidence type="ECO:0000256" key="2">
    <source>
        <dbReference type="ARBA" id="ARBA00022603"/>
    </source>
</evidence>
<keyword evidence="3" id="KW-0808">Transferase</keyword>
<evidence type="ECO:0000313" key="10">
    <source>
        <dbReference type="EMBL" id="SZX61234.1"/>
    </source>
</evidence>
<feature type="compositionally biased region" description="Basic residues" evidence="8">
    <location>
        <begin position="594"/>
        <end position="611"/>
    </location>
</feature>
<keyword evidence="6" id="KW-0506">mRNA capping</keyword>
<keyword evidence="11" id="KW-1185">Reference proteome</keyword>
<dbReference type="GO" id="GO:0005634">
    <property type="term" value="C:nucleus"/>
    <property type="evidence" value="ECO:0007669"/>
    <property type="project" value="TreeGrafter"/>
</dbReference>
<dbReference type="PANTHER" id="PTHR12189">
    <property type="entry name" value="MRNA GUANINE-7- METHYLTRANSFERASE"/>
    <property type="match status" value="1"/>
</dbReference>
<feature type="compositionally biased region" description="Low complexity" evidence="8">
    <location>
        <begin position="502"/>
        <end position="513"/>
    </location>
</feature>
<evidence type="ECO:0000259" key="9">
    <source>
        <dbReference type="PROSITE" id="PS51562"/>
    </source>
</evidence>
<comment type="catalytic activity">
    <reaction evidence="7">
        <text>a 5'-end (5'-triphosphoguanosine)-ribonucleoside in mRNA + S-adenosyl-L-methionine = a 5'-end (N(7)-methyl 5'-triphosphoguanosine)-ribonucleoside in mRNA + S-adenosyl-L-homocysteine</text>
        <dbReference type="Rhea" id="RHEA:67008"/>
        <dbReference type="Rhea" id="RHEA-COMP:17166"/>
        <dbReference type="Rhea" id="RHEA-COMP:17167"/>
        <dbReference type="ChEBI" id="CHEBI:57856"/>
        <dbReference type="ChEBI" id="CHEBI:59789"/>
        <dbReference type="ChEBI" id="CHEBI:156461"/>
        <dbReference type="ChEBI" id="CHEBI:167617"/>
        <dbReference type="EC" id="2.1.1.56"/>
    </reaction>
</comment>
<dbReference type="PROSITE" id="PS51562">
    <property type="entry name" value="RNA_CAP0_MT"/>
    <property type="match status" value="1"/>
</dbReference>
<feature type="region of interest" description="Disordered" evidence="8">
    <location>
        <begin position="308"/>
        <end position="373"/>
    </location>
</feature>
<dbReference type="CDD" id="cd02440">
    <property type="entry name" value="AdoMet_MTases"/>
    <property type="match status" value="1"/>
</dbReference>
<feature type="domain" description="MRNA cap 0 methyltransferase" evidence="9">
    <location>
        <begin position="32"/>
        <end position="302"/>
    </location>
</feature>
<dbReference type="Proteomes" id="UP000256970">
    <property type="component" value="Unassembled WGS sequence"/>
</dbReference>
<evidence type="ECO:0000256" key="4">
    <source>
        <dbReference type="ARBA" id="ARBA00022691"/>
    </source>
</evidence>
<accession>A0A383V9F3</accession>
<dbReference type="Pfam" id="PF03291">
    <property type="entry name" value="mRNA_G-N7_MeTrfase"/>
    <property type="match status" value="1"/>
</dbReference>
<protein>
    <recommendedName>
        <fullName evidence="1">mRNA (guanine-N(7))-methyltransferase</fullName>
        <ecNumber evidence="1">2.1.1.56</ecNumber>
    </recommendedName>
</protein>
<feature type="compositionally biased region" description="Low complexity" evidence="8">
    <location>
        <begin position="350"/>
        <end position="360"/>
    </location>
</feature>
<name>A0A383V9F3_TETOB</name>
<evidence type="ECO:0000256" key="5">
    <source>
        <dbReference type="ARBA" id="ARBA00022884"/>
    </source>
</evidence>
<feature type="region of interest" description="Disordered" evidence="8">
    <location>
        <begin position="550"/>
        <end position="679"/>
    </location>
</feature>
<dbReference type="SUPFAM" id="SSF53335">
    <property type="entry name" value="S-adenosyl-L-methionine-dependent methyltransferases"/>
    <property type="match status" value="1"/>
</dbReference>
<feature type="compositionally biased region" description="Low complexity" evidence="8">
    <location>
        <begin position="323"/>
        <end position="337"/>
    </location>
</feature>
<dbReference type="Gene3D" id="3.40.50.150">
    <property type="entry name" value="Vaccinia Virus protein VP39"/>
    <property type="match status" value="1"/>
</dbReference>
<evidence type="ECO:0000256" key="7">
    <source>
        <dbReference type="ARBA" id="ARBA00044712"/>
    </source>
</evidence>
<keyword evidence="4" id="KW-0949">S-adenosyl-L-methionine</keyword>
<feature type="compositionally biased region" description="Low complexity" evidence="8">
    <location>
        <begin position="613"/>
        <end position="638"/>
    </location>
</feature>
<evidence type="ECO:0000313" key="11">
    <source>
        <dbReference type="Proteomes" id="UP000256970"/>
    </source>
</evidence>
<keyword evidence="5" id="KW-0694">RNA-binding</keyword>
<dbReference type="GO" id="GO:0003723">
    <property type="term" value="F:RNA binding"/>
    <property type="evidence" value="ECO:0007669"/>
    <property type="project" value="UniProtKB-KW"/>
</dbReference>
<sequence>MAASRELIKEHYNQHVEEGVTTKEALARRRQGPAAPLKQYHNEIKRRLIYRFAYGAEALLDYACGRGGDLQKWKSAQVAFVKGLDLSPREVEEARRRYGELLQKDRGCSMQAQFEQTDQLGLQLWQEERQYDAATCMFALHYFFEQEATLMMLMQTVAANLKPGGYFFGTVPDGKRVKAHLVKAAGQVSMGHLMLKQEWQGKEAPFGSPYIMEILDTVVAGHEGFSEGSREYLVFEKVLLSVAKKYGLHPVVNFEDPALDALFDEGDAGKPMKHFHPQYPADADPSLAAASKLYMAFVLQKVDSAQEVHAPPLPPPDKGRGPNSQHQRNQQQQQRQSPPREQRLAGGGLQQQQQQQQQQQPDGAMAWRGGGNRKRNADWVLPYPARHLPPQEMPSAFLNVKHYPAHLHHRAAKGRFVIQPPPLPTQCGPVQYDAFGREVYPQLPNGAWISSYYDELNYHAQLQQQQQLAAAAAGQGLPPPQPPPLQQQQQHYGGGGGVVSRQQQPPEQQQQRGMPPPNAAAYPGPPPPAQPAAAADATAGSAAAAAAADAVPADAAGGGRGRGRGRGRKAAAAAAAAAAAEGEAGADVASPTRGRGRGSRGGRAAGSKRARQSSDGGSAAADDAGGDAGEPAAAAAAAGEDEQQEAKRPALQQQQRAAGGKTAAGAGGKAGGPLMRGVAPDPLGYKSAAAVEVSQLPGELLKQLLAVAPRYVE</sequence>
<gene>
    <name evidence="10" type="ORF">BQ4739_LOCUS1747</name>
</gene>
<dbReference type="EMBL" id="FNXT01000131">
    <property type="protein sequence ID" value="SZX61234.1"/>
    <property type="molecule type" value="Genomic_DNA"/>
</dbReference>
<keyword evidence="6" id="KW-0507">mRNA processing</keyword>
<dbReference type="GO" id="GO:0004482">
    <property type="term" value="F:mRNA 5'-cap (guanine-N7-)-methyltransferase activity"/>
    <property type="evidence" value="ECO:0007669"/>
    <property type="project" value="UniProtKB-EC"/>
</dbReference>
<dbReference type="EC" id="2.1.1.56" evidence="1"/>
<dbReference type="InterPro" id="IPR039753">
    <property type="entry name" value="RG7MT1"/>
</dbReference>
<feature type="compositionally biased region" description="Pro residues" evidence="8">
    <location>
        <begin position="514"/>
        <end position="530"/>
    </location>
</feature>
<dbReference type="AlphaFoldDB" id="A0A383V9F3"/>
<dbReference type="STRING" id="3088.A0A383V9F3"/>
<proteinExistence type="predicted"/>
<dbReference type="InterPro" id="IPR004971">
    <property type="entry name" value="mRNA_G-N7_MeTrfase_dom"/>
</dbReference>
<feature type="compositionally biased region" description="Low complexity" evidence="8">
    <location>
        <begin position="570"/>
        <end position="589"/>
    </location>
</feature>
<evidence type="ECO:0000256" key="3">
    <source>
        <dbReference type="ARBA" id="ARBA00022679"/>
    </source>
</evidence>
<feature type="region of interest" description="Disordered" evidence="8">
    <location>
        <begin position="469"/>
        <end position="537"/>
    </location>
</feature>
<reference evidence="10 11" key="1">
    <citation type="submission" date="2016-10" db="EMBL/GenBank/DDBJ databases">
        <authorList>
            <person name="Cai Z."/>
        </authorList>
    </citation>
    <scope>NUCLEOTIDE SEQUENCE [LARGE SCALE GENOMIC DNA]</scope>
</reference>
<evidence type="ECO:0000256" key="6">
    <source>
        <dbReference type="ARBA" id="ARBA00023042"/>
    </source>
</evidence>
<keyword evidence="2" id="KW-0489">Methyltransferase</keyword>
<dbReference type="PANTHER" id="PTHR12189:SF2">
    <property type="entry name" value="MRNA CAP GUANINE-N7 METHYLTRANSFERASE"/>
    <property type="match status" value="1"/>
</dbReference>
<evidence type="ECO:0000256" key="8">
    <source>
        <dbReference type="SAM" id="MobiDB-lite"/>
    </source>
</evidence>
<dbReference type="InterPro" id="IPR029063">
    <property type="entry name" value="SAM-dependent_MTases_sf"/>
</dbReference>
<organism evidence="10 11">
    <name type="scientific">Tetradesmus obliquus</name>
    <name type="common">Green alga</name>
    <name type="synonym">Acutodesmus obliquus</name>
    <dbReference type="NCBI Taxonomy" id="3088"/>
    <lineage>
        <taxon>Eukaryota</taxon>
        <taxon>Viridiplantae</taxon>
        <taxon>Chlorophyta</taxon>
        <taxon>core chlorophytes</taxon>
        <taxon>Chlorophyceae</taxon>
        <taxon>CS clade</taxon>
        <taxon>Sphaeropleales</taxon>
        <taxon>Scenedesmaceae</taxon>
        <taxon>Tetradesmus</taxon>
    </lineage>
</organism>
<evidence type="ECO:0000256" key="1">
    <source>
        <dbReference type="ARBA" id="ARBA00011926"/>
    </source>
</evidence>